<name>A0A4R6SRQ4_9SPHI</name>
<evidence type="ECO:0000313" key="1">
    <source>
        <dbReference type="EMBL" id="TDQ07037.1"/>
    </source>
</evidence>
<gene>
    <name evidence="1" type="ORF">ATK78_4053</name>
</gene>
<proteinExistence type="predicted"/>
<reference evidence="1 2" key="1">
    <citation type="submission" date="2019-03" db="EMBL/GenBank/DDBJ databases">
        <title>Genomic Encyclopedia of Archaeal and Bacterial Type Strains, Phase II (KMG-II): from individual species to whole genera.</title>
        <authorList>
            <person name="Goeker M."/>
        </authorList>
    </citation>
    <scope>NUCLEOTIDE SEQUENCE [LARGE SCALE GENOMIC DNA]</scope>
    <source>
        <strain evidence="1 2">DSM 19035</strain>
    </source>
</reference>
<keyword evidence="2" id="KW-1185">Reference proteome</keyword>
<comment type="caution">
    <text evidence="1">The sequence shown here is derived from an EMBL/GenBank/DDBJ whole genome shotgun (WGS) entry which is preliminary data.</text>
</comment>
<dbReference type="EMBL" id="SNYC01000007">
    <property type="protein sequence ID" value="TDQ07037.1"/>
    <property type="molecule type" value="Genomic_DNA"/>
</dbReference>
<dbReference type="AlphaFoldDB" id="A0A4R6SRQ4"/>
<protein>
    <submittedName>
        <fullName evidence="1">Uncharacterized protein</fullName>
    </submittedName>
</protein>
<dbReference type="Proteomes" id="UP000295620">
    <property type="component" value="Unassembled WGS sequence"/>
</dbReference>
<organism evidence="1 2">
    <name type="scientific">Pedobacter metabolipauper</name>
    <dbReference type="NCBI Taxonomy" id="425513"/>
    <lineage>
        <taxon>Bacteria</taxon>
        <taxon>Pseudomonadati</taxon>
        <taxon>Bacteroidota</taxon>
        <taxon>Sphingobacteriia</taxon>
        <taxon>Sphingobacteriales</taxon>
        <taxon>Sphingobacteriaceae</taxon>
        <taxon>Pedobacter</taxon>
    </lineage>
</organism>
<evidence type="ECO:0000313" key="2">
    <source>
        <dbReference type="Proteomes" id="UP000295620"/>
    </source>
</evidence>
<accession>A0A4R6SRQ4</accession>
<sequence>MNINYLNNYISLKKPHKEHYKHKTILNILAIQIYGYY</sequence>